<dbReference type="Proteomes" id="UP001151760">
    <property type="component" value="Unassembled WGS sequence"/>
</dbReference>
<proteinExistence type="predicted"/>
<reference evidence="1" key="2">
    <citation type="submission" date="2022-01" db="EMBL/GenBank/DDBJ databases">
        <authorList>
            <person name="Yamashiro T."/>
            <person name="Shiraishi A."/>
            <person name="Satake H."/>
            <person name="Nakayama K."/>
        </authorList>
    </citation>
    <scope>NUCLEOTIDE SEQUENCE</scope>
</reference>
<comment type="caution">
    <text evidence="1">The sequence shown here is derived from an EMBL/GenBank/DDBJ whole genome shotgun (WGS) entry which is preliminary data.</text>
</comment>
<evidence type="ECO:0000313" key="2">
    <source>
        <dbReference type="Proteomes" id="UP001151760"/>
    </source>
</evidence>
<name>A0ABQ5IJ88_9ASTR</name>
<evidence type="ECO:0008006" key="3">
    <source>
        <dbReference type="Google" id="ProtNLM"/>
    </source>
</evidence>
<evidence type="ECO:0000313" key="1">
    <source>
        <dbReference type="EMBL" id="GJT99739.1"/>
    </source>
</evidence>
<reference evidence="1" key="1">
    <citation type="journal article" date="2022" name="Int. J. Mol. Sci.">
        <title>Draft Genome of Tanacetum Coccineum: Genomic Comparison of Closely Related Tanacetum-Family Plants.</title>
        <authorList>
            <person name="Yamashiro T."/>
            <person name="Shiraishi A."/>
            <person name="Nakayama K."/>
            <person name="Satake H."/>
        </authorList>
    </citation>
    <scope>NUCLEOTIDE SEQUENCE</scope>
</reference>
<organism evidence="1 2">
    <name type="scientific">Tanacetum coccineum</name>
    <dbReference type="NCBI Taxonomy" id="301880"/>
    <lineage>
        <taxon>Eukaryota</taxon>
        <taxon>Viridiplantae</taxon>
        <taxon>Streptophyta</taxon>
        <taxon>Embryophyta</taxon>
        <taxon>Tracheophyta</taxon>
        <taxon>Spermatophyta</taxon>
        <taxon>Magnoliopsida</taxon>
        <taxon>eudicotyledons</taxon>
        <taxon>Gunneridae</taxon>
        <taxon>Pentapetalae</taxon>
        <taxon>asterids</taxon>
        <taxon>campanulids</taxon>
        <taxon>Asterales</taxon>
        <taxon>Asteraceae</taxon>
        <taxon>Asteroideae</taxon>
        <taxon>Anthemideae</taxon>
        <taxon>Anthemidinae</taxon>
        <taxon>Tanacetum</taxon>
    </lineage>
</organism>
<protein>
    <recommendedName>
        <fullName evidence="3">Transposase</fullName>
    </recommendedName>
</protein>
<accession>A0ABQ5IJ88</accession>
<gene>
    <name evidence="1" type="ORF">Tco_1110078</name>
</gene>
<sequence>MNDHLPWELEIARDAELNPFKDVLVFRKMVDFLRVIPINLKGNMWESMDLIEKKINWKRPPKEGDGRKAHLLEDKQILSVGVFDEVSFYTLFRAFWKHGKEKQVTWARFGKKQDNNATLQDFDEALDLQCVETASQSSLTSSMIEGDDVTTICDDVKVADLKKPMDDYAG</sequence>
<keyword evidence="2" id="KW-1185">Reference proteome</keyword>
<dbReference type="EMBL" id="BQNB010020798">
    <property type="protein sequence ID" value="GJT99739.1"/>
    <property type="molecule type" value="Genomic_DNA"/>
</dbReference>